<evidence type="ECO:0008006" key="4">
    <source>
        <dbReference type="Google" id="ProtNLM"/>
    </source>
</evidence>
<dbReference type="EMBL" id="JACVVK020000414">
    <property type="protein sequence ID" value="KAK7475120.1"/>
    <property type="molecule type" value="Genomic_DNA"/>
</dbReference>
<dbReference type="PANTHER" id="PTHR13950">
    <property type="entry name" value="RABCONNECTIN-RELATED"/>
    <property type="match status" value="1"/>
</dbReference>
<feature type="region of interest" description="Disordered" evidence="1">
    <location>
        <begin position="345"/>
        <end position="378"/>
    </location>
</feature>
<name>A0ABD0JKC0_9CAEN</name>
<reference evidence="2 3" key="1">
    <citation type="journal article" date="2023" name="Sci. Data">
        <title>Genome assembly of the Korean intertidal mud-creeper Batillaria attramentaria.</title>
        <authorList>
            <person name="Patra A.K."/>
            <person name="Ho P.T."/>
            <person name="Jun S."/>
            <person name="Lee S.J."/>
            <person name="Kim Y."/>
            <person name="Won Y.J."/>
        </authorList>
    </citation>
    <scope>NUCLEOTIDE SEQUENCE [LARGE SCALE GENOMIC DNA]</scope>
    <source>
        <strain evidence="2">Wonlab-2016</strain>
    </source>
</reference>
<organism evidence="2 3">
    <name type="scientific">Batillaria attramentaria</name>
    <dbReference type="NCBI Taxonomy" id="370345"/>
    <lineage>
        <taxon>Eukaryota</taxon>
        <taxon>Metazoa</taxon>
        <taxon>Spiralia</taxon>
        <taxon>Lophotrochozoa</taxon>
        <taxon>Mollusca</taxon>
        <taxon>Gastropoda</taxon>
        <taxon>Caenogastropoda</taxon>
        <taxon>Sorbeoconcha</taxon>
        <taxon>Cerithioidea</taxon>
        <taxon>Batillariidae</taxon>
        <taxon>Batillaria</taxon>
    </lineage>
</organism>
<accession>A0ABD0JKC0</accession>
<protein>
    <recommendedName>
        <fullName evidence="4">RAVE complex protein Rav1 C-terminal domain-containing protein</fullName>
    </recommendedName>
</protein>
<dbReference type="AlphaFoldDB" id="A0ABD0JKC0"/>
<feature type="compositionally biased region" description="Basic and acidic residues" evidence="1">
    <location>
        <begin position="359"/>
        <end position="375"/>
    </location>
</feature>
<dbReference type="InterPro" id="IPR052208">
    <property type="entry name" value="DmX-like/RAVE_component"/>
</dbReference>
<evidence type="ECO:0000313" key="2">
    <source>
        <dbReference type="EMBL" id="KAK7475120.1"/>
    </source>
</evidence>
<evidence type="ECO:0000313" key="3">
    <source>
        <dbReference type="Proteomes" id="UP001519460"/>
    </source>
</evidence>
<dbReference type="Proteomes" id="UP001519460">
    <property type="component" value="Unassembled WGS sequence"/>
</dbReference>
<gene>
    <name evidence="2" type="ORF">BaRGS_00033612</name>
</gene>
<dbReference type="PANTHER" id="PTHR13950:SF9">
    <property type="entry name" value="RABCONNECTIN-3A"/>
    <property type="match status" value="1"/>
</dbReference>
<comment type="caution">
    <text evidence="2">The sequence shown here is derived from an EMBL/GenBank/DDBJ whole genome shotgun (WGS) entry which is preliminary data.</text>
</comment>
<proteinExistence type="predicted"/>
<evidence type="ECO:0000256" key="1">
    <source>
        <dbReference type="SAM" id="MobiDB-lite"/>
    </source>
</evidence>
<feature type="region of interest" description="Disordered" evidence="1">
    <location>
        <begin position="462"/>
        <end position="484"/>
    </location>
</feature>
<keyword evidence="3" id="KW-1185">Reference proteome</keyword>
<sequence>MCSKHRSSAISIPGKPITVSCAYSGRIAVAYRYGDIRAQSNHPEEKFINLYVAIYECESTGGSDWVLEDTIELKNIKIPDPKAEIEISQVLLTQPNLPPGLSVHSNPFADLTSTPDLSSSTASLTSMTRTKSVPSLSTIQSVRKSITEQGNKLGLLKQKCLVQLDWVSAEDGSHILTVSVGTKILTFTQVSNEVCFTSLLPLELRRRRSKPNTAVAGGVRDSQPKDVFYHRPKGLLQKSKSLVVDDYQEAIRWMRLRVIELETADGLPPLPMHTSWVRAGILVVGMDNEIHVYTQWRGSGGGDEVDGEFTADKRTLTEANLVSMASTVALSKSFKSMSKFKSSLSMPSFKHSQGASNASKRDTWKKPGGLEDKGSLAHSDSTSSLFVMHDFGLFEAARYANPVLPQYHPKQLTALLSFGKIRRVKAILAHLLRSIIGSEKMQAVYADSMDDEEMPLRTARGRTLSASGTNADDADGQEGTDFPDFLEVSSIPPLPIYALLTADADITAANAEITNVAGTAEQAAQQQDYTDLFNTNVMDDTDELELLSSSEGSNKKKRTAIH</sequence>